<dbReference type="PRINTS" id="PR00153">
    <property type="entry name" value="CSAPPISMRASE"/>
</dbReference>
<dbReference type="PANTHER" id="PTHR10657:SF4">
    <property type="entry name" value="PEPTIDYL-PROLYL CIS-TRANS ISOMERASE-RELATED"/>
    <property type="match status" value="1"/>
</dbReference>
<name>A0ABN9QCZ4_9DINO</name>
<evidence type="ECO:0000259" key="7">
    <source>
        <dbReference type="PROSITE" id="PS50072"/>
    </source>
</evidence>
<evidence type="ECO:0000256" key="2">
    <source>
        <dbReference type="ARBA" id="ARBA00013194"/>
    </source>
</evidence>
<keyword evidence="3 5" id="KW-0697">Rotamase</keyword>
<dbReference type="CDD" id="cd00317">
    <property type="entry name" value="cyclophilin"/>
    <property type="match status" value="1"/>
</dbReference>
<dbReference type="SUPFAM" id="SSF54534">
    <property type="entry name" value="FKBP-like"/>
    <property type="match status" value="1"/>
</dbReference>
<evidence type="ECO:0000256" key="1">
    <source>
        <dbReference type="ARBA" id="ARBA00000971"/>
    </source>
</evidence>
<dbReference type="Pfam" id="PF00639">
    <property type="entry name" value="Rotamase"/>
    <property type="match status" value="1"/>
</dbReference>
<gene>
    <name evidence="9" type="ORF">PCOR1329_LOCUS9952</name>
</gene>
<dbReference type="Gene3D" id="3.10.50.40">
    <property type="match status" value="1"/>
</dbReference>
<dbReference type="PROSITE" id="PS00170">
    <property type="entry name" value="CSA_PPIASE_1"/>
    <property type="match status" value="1"/>
</dbReference>
<feature type="compositionally biased region" description="Basic residues" evidence="6">
    <location>
        <begin position="212"/>
        <end position="227"/>
    </location>
</feature>
<organism evidence="9 10">
    <name type="scientific">Prorocentrum cordatum</name>
    <dbReference type="NCBI Taxonomy" id="2364126"/>
    <lineage>
        <taxon>Eukaryota</taxon>
        <taxon>Sar</taxon>
        <taxon>Alveolata</taxon>
        <taxon>Dinophyceae</taxon>
        <taxon>Prorocentrales</taxon>
        <taxon>Prorocentraceae</taxon>
        <taxon>Prorocentrum</taxon>
    </lineage>
</organism>
<comment type="caution">
    <text evidence="9">The sequence shown here is derived from an EMBL/GenBank/DDBJ whole genome shotgun (WGS) entry which is preliminary data.</text>
</comment>
<dbReference type="PROSITE" id="PS50198">
    <property type="entry name" value="PPIC_PPIASE_2"/>
    <property type="match status" value="1"/>
</dbReference>
<dbReference type="EMBL" id="CAUYUJ010002797">
    <property type="protein sequence ID" value="CAK0802430.1"/>
    <property type="molecule type" value="Genomic_DNA"/>
</dbReference>
<evidence type="ECO:0000256" key="3">
    <source>
        <dbReference type="ARBA" id="ARBA00023110"/>
    </source>
</evidence>
<proteinExistence type="predicted"/>
<feature type="region of interest" description="Disordered" evidence="6">
    <location>
        <begin position="182"/>
        <end position="254"/>
    </location>
</feature>
<evidence type="ECO:0000313" key="10">
    <source>
        <dbReference type="Proteomes" id="UP001189429"/>
    </source>
</evidence>
<evidence type="ECO:0000256" key="6">
    <source>
        <dbReference type="SAM" id="MobiDB-lite"/>
    </source>
</evidence>
<dbReference type="InterPro" id="IPR046357">
    <property type="entry name" value="PPIase_dom_sf"/>
</dbReference>
<dbReference type="EC" id="5.2.1.8" evidence="2"/>
<comment type="catalytic activity">
    <reaction evidence="1">
        <text>[protein]-peptidylproline (omega=180) = [protein]-peptidylproline (omega=0)</text>
        <dbReference type="Rhea" id="RHEA:16237"/>
        <dbReference type="Rhea" id="RHEA-COMP:10747"/>
        <dbReference type="Rhea" id="RHEA-COMP:10748"/>
        <dbReference type="ChEBI" id="CHEBI:83833"/>
        <dbReference type="ChEBI" id="CHEBI:83834"/>
        <dbReference type="EC" id="5.2.1.8"/>
    </reaction>
</comment>
<dbReference type="Gene3D" id="2.40.100.10">
    <property type="entry name" value="Cyclophilin-like"/>
    <property type="match status" value="1"/>
</dbReference>
<keyword evidence="4 5" id="KW-0413">Isomerase</keyword>
<dbReference type="InterPro" id="IPR051370">
    <property type="entry name" value="PPIase_Pin1"/>
</dbReference>
<dbReference type="Proteomes" id="UP001189429">
    <property type="component" value="Unassembled WGS sequence"/>
</dbReference>
<dbReference type="InterPro" id="IPR000297">
    <property type="entry name" value="PPIase_PpiC"/>
</dbReference>
<accession>A0ABN9QCZ4</accession>
<reference evidence="9" key="1">
    <citation type="submission" date="2023-10" db="EMBL/GenBank/DDBJ databases">
        <authorList>
            <person name="Chen Y."/>
            <person name="Shah S."/>
            <person name="Dougan E. K."/>
            <person name="Thang M."/>
            <person name="Chan C."/>
        </authorList>
    </citation>
    <scope>NUCLEOTIDE SEQUENCE [LARGE SCALE GENOMIC DNA]</scope>
</reference>
<dbReference type="InterPro" id="IPR020892">
    <property type="entry name" value="Cyclophilin-type_PPIase_CS"/>
</dbReference>
<evidence type="ECO:0000256" key="4">
    <source>
        <dbReference type="ARBA" id="ARBA00023235"/>
    </source>
</evidence>
<sequence>MPNPTAHFETSEGSFEADIYLDRVPVTASNFIALCRSGFYEGLHFHRVIDGFMNQFGCPYSKDPNSPMCGKGNAPEVSFPNLITGGLTCRGPGGTIKDEHISLDSNAPGTLSMANVGQPNTNSSQFFLNVAHNRSLDWFTPGDSKHPVFGIVKAGMDVVTKISKATTVNDKPVTPIRMIKITIVGAPEPPPTSTGKAARRRSSSSSSSSSSSRRRRKKKKKKRRKRSSSSSPDEVRALHILRKHRESQRPSSWRQSDITCSLSDACDFLTALREQLVPLTGKKDKVALQTAFKELAKKHSDCNSAKDGGDLGRFTHEKMQAPFSDAAFALDVGELSKVVITVSGAHLILRVR</sequence>
<evidence type="ECO:0000259" key="8">
    <source>
        <dbReference type="PROSITE" id="PS50198"/>
    </source>
</evidence>
<evidence type="ECO:0000256" key="5">
    <source>
        <dbReference type="PROSITE-ProRule" id="PRU00278"/>
    </source>
</evidence>
<dbReference type="SUPFAM" id="SSF50891">
    <property type="entry name" value="Cyclophilin-like"/>
    <property type="match status" value="1"/>
</dbReference>
<dbReference type="Pfam" id="PF00160">
    <property type="entry name" value="Pro_isomerase"/>
    <property type="match status" value="1"/>
</dbReference>
<protein>
    <recommendedName>
        <fullName evidence="2">peptidylprolyl isomerase</fullName>
        <ecNumber evidence="2">5.2.1.8</ecNumber>
    </recommendedName>
</protein>
<feature type="domain" description="PpiC" evidence="8">
    <location>
        <begin position="232"/>
        <end position="352"/>
    </location>
</feature>
<dbReference type="InterPro" id="IPR002130">
    <property type="entry name" value="Cyclophilin-type_PPIase_dom"/>
</dbReference>
<dbReference type="PANTHER" id="PTHR10657">
    <property type="entry name" value="PEPTIDYL-PROLYL CIS-TRANS ISOMERASE"/>
    <property type="match status" value="1"/>
</dbReference>
<feature type="domain" description="PPIase cyclophilin-type" evidence="7">
    <location>
        <begin position="13"/>
        <end position="186"/>
    </location>
</feature>
<dbReference type="InterPro" id="IPR029000">
    <property type="entry name" value="Cyclophilin-like_dom_sf"/>
</dbReference>
<keyword evidence="10" id="KW-1185">Reference proteome</keyword>
<evidence type="ECO:0000313" key="9">
    <source>
        <dbReference type="EMBL" id="CAK0802430.1"/>
    </source>
</evidence>
<dbReference type="PROSITE" id="PS50072">
    <property type="entry name" value="CSA_PPIASE_2"/>
    <property type="match status" value="1"/>
</dbReference>